<proteinExistence type="predicted"/>
<evidence type="ECO:0000313" key="2">
    <source>
        <dbReference type="EMBL" id="GIH37922.1"/>
    </source>
</evidence>
<dbReference type="Pfam" id="PF01047">
    <property type="entry name" value="MarR"/>
    <property type="match status" value="1"/>
</dbReference>
<dbReference type="InterPro" id="IPR039422">
    <property type="entry name" value="MarR/SlyA-like"/>
</dbReference>
<protein>
    <recommendedName>
        <fullName evidence="1">HTH marR-type domain-containing protein</fullName>
    </recommendedName>
</protein>
<reference evidence="2 3" key="1">
    <citation type="submission" date="2021-01" db="EMBL/GenBank/DDBJ databases">
        <title>Whole genome shotgun sequence of Microbispora corallina NBRC 16416.</title>
        <authorList>
            <person name="Komaki H."/>
            <person name="Tamura T."/>
        </authorList>
    </citation>
    <scope>NUCLEOTIDE SEQUENCE [LARGE SCALE GENOMIC DNA]</scope>
    <source>
        <strain evidence="2 3">NBRC 16416</strain>
    </source>
</reference>
<dbReference type="SUPFAM" id="SSF46785">
    <property type="entry name" value="Winged helix' DNA-binding domain"/>
    <property type="match status" value="1"/>
</dbReference>
<dbReference type="RefSeq" id="WP_204055631.1">
    <property type="nucleotide sequence ID" value="NZ_BAAAGP010000003.1"/>
</dbReference>
<dbReference type="InterPro" id="IPR000835">
    <property type="entry name" value="HTH_MarR-typ"/>
</dbReference>
<dbReference type="PANTHER" id="PTHR33164:SF43">
    <property type="entry name" value="HTH-TYPE TRANSCRIPTIONAL REPRESSOR YETL"/>
    <property type="match status" value="1"/>
</dbReference>
<accession>A0ABQ4FT46</accession>
<evidence type="ECO:0000313" key="3">
    <source>
        <dbReference type="Proteomes" id="UP000603904"/>
    </source>
</evidence>
<dbReference type="EMBL" id="BOOC01000003">
    <property type="protein sequence ID" value="GIH37922.1"/>
    <property type="molecule type" value="Genomic_DNA"/>
</dbReference>
<dbReference type="Gene3D" id="1.10.10.10">
    <property type="entry name" value="Winged helix-like DNA-binding domain superfamily/Winged helix DNA-binding domain"/>
    <property type="match status" value="1"/>
</dbReference>
<dbReference type="PANTHER" id="PTHR33164">
    <property type="entry name" value="TRANSCRIPTIONAL REGULATOR, MARR FAMILY"/>
    <property type="match status" value="1"/>
</dbReference>
<comment type="caution">
    <text evidence="2">The sequence shown here is derived from an EMBL/GenBank/DDBJ whole genome shotgun (WGS) entry which is preliminary data.</text>
</comment>
<sequence>MSVAEDFHTAFWNAKRAMAQAAEAAYSRHGVGSGQQFILRCLWEDDGLTPGEVARRLELATPTVTRAATRMEAAGLLRREPHPTDARLVRLRLTDRGRALETVIAEEVARLGERALRTLDPAEREQVVRFLGEIRRNLA</sequence>
<dbReference type="PROSITE" id="PS50995">
    <property type="entry name" value="HTH_MARR_2"/>
    <property type="match status" value="1"/>
</dbReference>
<feature type="domain" description="HTH marR-type" evidence="1">
    <location>
        <begin position="4"/>
        <end position="136"/>
    </location>
</feature>
<gene>
    <name evidence="2" type="ORF">Mco01_09220</name>
</gene>
<keyword evidence="3" id="KW-1185">Reference proteome</keyword>
<dbReference type="InterPro" id="IPR036390">
    <property type="entry name" value="WH_DNA-bd_sf"/>
</dbReference>
<name>A0ABQ4FT46_9ACTN</name>
<dbReference type="InterPro" id="IPR036388">
    <property type="entry name" value="WH-like_DNA-bd_sf"/>
</dbReference>
<dbReference type="Proteomes" id="UP000603904">
    <property type="component" value="Unassembled WGS sequence"/>
</dbReference>
<evidence type="ECO:0000259" key="1">
    <source>
        <dbReference type="PROSITE" id="PS50995"/>
    </source>
</evidence>
<organism evidence="2 3">
    <name type="scientific">Microbispora corallina</name>
    <dbReference type="NCBI Taxonomy" id="83302"/>
    <lineage>
        <taxon>Bacteria</taxon>
        <taxon>Bacillati</taxon>
        <taxon>Actinomycetota</taxon>
        <taxon>Actinomycetes</taxon>
        <taxon>Streptosporangiales</taxon>
        <taxon>Streptosporangiaceae</taxon>
        <taxon>Microbispora</taxon>
    </lineage>
</organism>
<dbReference type="SMART" id="SM00347">
    <property type="entry name" value="HTH_MARR"/>
    <property type="match status" value="1"/>
</dbReference>
<dbReference type="PRINTS" id="PR00598">
    <property type="entry name" value="HTHMARR"/>
</dbReference>